<evidence type="ECO:0008006" key="3">
    <source>
        <dbReference type="Google" id="ProtNLM"/>
    </source>
</evidence>
<gene>
    <name evidence="1" type="ORF">ADIS_0039</name>
</gene>
<dbReference type="STRING" id="1232681.ADIS_0039"/>
<protein>
    <recommendedName>
        <fullName evidence="3">Outer membrane protein beta-barrel domain-containing protein</fullName>
    </recommendedName>
</protein>
<sequence length="146" mass="16663">MSYYNSNIIDGWVQREQAVEASSNIIFADVMPTFNLFQQDGHAYRNQINLYGGAGLGILMAINRETMVKNHATYIENKIRSSVYLPVRGGICYKLDLYSDLAFEAGFLVSFSDKIDGLNQYNAFTDILFQGQIVYRRYLSKFRGVN</sequence>
<reference evidence="1 2" key="1">
    <citation type="submission" date="2013-02" db="EMBL/GenBank/DDBJ databases">
        <title>A novel strain isolated from Lonar lake, Maharashtra, India.</title>
        <authorList>
            <person name="Singh A."/>
        </authorList>
    </citation>
    <scope>NUCLEOTIDE SEQUENCE [LARGE SCALE GENOMIC DNA]</scope>
    <source>
        <strain evidence="1 2">AK24</strain>
    </source>
</reference>
<evidence type="ECO:0000313" key="1">
    <source>
        <dbReference type="EMBL" id="EON79472.1"/>
    </source>
</evidence>
<comment type="caution">
    <text evidence="1">The sequence shown here is derived from an EMBL/GenBank/DDBJ whole genome shotgun (WGS) entry which is preliminary data.</text>
</comment>
<dbReference type="Proteomes" id="UP000013909">
    <property type="component" value="Unassembled WGS sequence"/>
</dbReference>
<dbReference type="AlphaFoldDB" id="R7ZZF0"/>
<evidence type="ECO:0000313" key="2">
    <source>
        <dbReference type="Proteomes" id="UP000013909"/>
    </source>
</evidence>
<dbReference type="EMBL" id="AQHR01000001">
    <property type="protein sequence ID" value="EON79472.1"/>
    <property type="molecule type" value="Genomic_DNA"/>
</dbReference>
<organism evidence="1 2">
    <name type="scientific">Lunatimonas lonarensis</name>
    <dbReference type="NCBI Taxonomy" id="1232681"/>
    <lineage>
        <taxon>Bacteria</taxon>
        <taxon>Pseudomonadati</taxon>
        <taxon>Bacteroidota</taxon>
        <taxon>Cytophagia</taxon>
        <taxon>Cytophagales</taxon>
        <taxon>Cyclobacteriaceae</taxon>
    </lineage>
</organism>
<accession>R7ZZF0</accession>
<name>R7ZZF0_9BACT</name>
<keyword evidence="2" id="KW-1185">Reference proteome</keyword>
<proteinExistence type="predicted"/>